<dbReference type="InterPro" id="IPR029058">
    <property type="entry name" value="AB_hydrolase_fold"/>
</dbReference>
<evidence type="ECO:0000313" key="3">
    <source>
        <dbReference type="Proteomes" id="UP000018851"/>
    </source>
</evidence>
<dbReference type="SUPFAM" id="SSF53474">
    <property type="entry name" value="alpha/beta-Hydrolases"/>
    <property type="match status" value="1"/>
</dbReference>
<evidence type="ECO:0000259" key="1">
    <source>
        <dbReference type="Pfam" id="PF00561"/>
    </source>
</evidence>
<name>W0AF45_9SPHN</name>
<dbReference type="InterPro" id="IPR000073">
    <property type="entry name" value="AB_hydrolase_1"/>
</dbReference>
<dbReference type="InterPro" id="IPR050471">
    <property type="entry name" value="AB_hydrolase"/>
</dbReference>
<dbReference type="RefSeq" id="WP_025292500.1">
    <property type="nucleotide sequence ID" value="NZ_CP006644.1"/>
</dbReference>
<dbReference type="Proteomes" id="UP000018851">
    <property type="component" value="Chromosome"/>
</dbReference>
<proteinExistence type="predicted"/>
<dbReference type="PANTHER" id="PTHR43433">
    <property type="entry name" value="HYDROLASE, ALPHA/BETA FOLD FAMILY PROTEIN"/>
    <property type="match status" value="1"/>
</dbReference>
<organism evidence="2 3">
    <name type="scientific">Sphingomonas sanxanigenens DSM 19645 = NX02</name>
    <dbReference type="NCBI Taxonomy" id="1123269"/>
    <lineage>
        <taxon>Bacteria</taxon>
        <taxon>Pseudomonadati</taxon>
        <taxon>Pseudomonadota</taxon>
        <taxon>Alphaproteobacteria</taxon>
        <taxon>Sphingomonadales</taxon>
        <taxon>Sphingomonadaceae</taxon>
        <taxon>Sphingomonas</taxon>
    </lineage>
</organism>
<dbReference type="eggNOG" id="COG2267">
    <property type="taxonomic scope" value="Bacteria"/>
</dbReference>
<feature type="domain" description="AB hydrolase-1" evidence="1">
    <location>
        <begin position="30"/>
        <end position="121"/>
    </location>
</feature>
<dbReference type="AlphaFoldDB" id="W0AF45"/>
<dbReference type="STRING" id="1123269.NX02_12985"/>
<dbReference type="PATRIC" id="fig|1123269.5.peg.2527"/>
<keyword evidence="3" id="KW-1185">Reference proteome</keyword>
<dbReference type="KEGG" id="ssan:NX02_12985"/>
<reference evidence="2 3" key="1">
    <citation type="submission" date="2013-07" db="EMBL/GenBank/DDBJ databases">
        <title>Completed genome of Sphingomonas sanxanigenens NX02.</title>
        <authorList>
            <person name="Ma T."/>
            <person name="Huang H."/>
            <person name="Wu M."/>
            <person name="Li X."/>
            <person name="Li G."/>
        </authorList>
    </citation>
    <scope>NUCLEOTIDE SEQUENCE [LARGE SCALE GENOMIC DNA]</scope>
    <source>
        <strain evidence="2 3">NX02</strain>
    </source>
</reference>
<dbReference type="HOGENOM" id="CLU_020336_50_5_5"/>
<dbReference type="Pfam" id="PF00561">
    <property type="entry name" value="Abhydrolase_1"/>
    <property type="match status" value="1"/>
</dbReference>
<dbReference type="PANTHER" id="PTHR43433:SF5">
    <property type="entry name" value="AB HYDROLASE-1 DOMAIN-CONTAINING PROTEIN"/>
    <property type="match status" value="1"/>
</dbReference>
<sequence length="254" mass="26837">MTNSSEVVTDRFTAPDGVDLAWHELGEGRPVVLIHGYFSDARTNWIRYGHAAAIAAEGFRVIMPDLRAHGSSGKPHDPAAYPPDILADDGLALIAHLGLTDYDLGGYSLGGRTIARMLARGAAPRRAIISGMGLTGLTSTGNRADHFRRVLTDLDAHPRGSPEFMAAAFLKTTGGDPIALLRLLDSFVDTPREVLAGFDLPLLVLAGADDDDNGSAQDLAELLPQGERAIVPGNHMSAVTKPELGAAIARFLAA</sequence>
<dbReference type="EMBL" id="CP006644">
    <property type="protein sequence ID" value="AHE54295.1"/>
    <property type="molecule type" value="Genomic_DNA"/>
</dbReference>
<accession>W0AF45</accession>
<gene>
    <name evidence="2" type="ORF">NX02_12985</name>
</gene>
<dbReference type="Gene3D" id="3.40.50.1820">
    <property type="entry name" value="alpha/beta hydrolase"/>
    <property type="match status" value="1"/>
</dbReference>
<protein>
    <recommendedName>
        <fullName evidence="1">AB hydrolase-1 domain-containing protein</fullName>
    </recommendedName>
</protein>
<evidence type="ECO:0000313" key="2">
    <source>
        <dbReference type="EMBL" id="AHE54295.1"/>
    </source>
</evidence>